<evidence type="ECO:0000256" key="3">
    <source>
        <dbReference type="ARBA" id="ARBA00022842"/>
    </source>
</evidence>
<dbReference type="SFLD" id="SFLDS00003">
    <property type="entry name" value="Haloacid_Dehalogenase"/>
    <property type="match status" value="1"/>
</dbReference>
<proteinExistence type="predicted"/>
<dbReference type="OrthoDB" id="367448at2"/>
<keyword evidence="2 4" id="KW-0378">Hydrolase</keyword>
<accession>A0A2S3UY03</accession>
<protein>
    <submittedName>
        <fullName evidence="4">Putative hydrolase of the HAD superfamily</fullName>
    </submittedName>
</protein>
<dbReference type="PANTHER" id="PTHR46470:SF2">
    <property type="entry name" value="GLYCERALDEHYDE 3-PHOSPHATE PHOSPHATASE"/>
    <property type="match status" value="1"/>
</dbReference>
<organism evidence="4 5">
    <name type="scientific">Roseibium marinum</name>
    <dbReference type="NCBI Taxonomy" id="281252"/>
    <lineage>
        <taxon>Bacteria</taxon>
        <taxon>Pseudomonadati</taxon>
        <taxon>Pseudomonadota</taxon>
        <taxon>Alphaproteobacteria</taxon>
        <taxon>Hyphomicrobiales</taxon>
        <taxon>Stappiaceae</taxon>
        <taxon>Roseibium</taxon>
    </lineage>
</organism>
<reference evidence="4 5" key="1">
    <citation type="submission" date="2018-01" db="EMBL/GenBank/DDBJ databases">
        <title>Genomic Encyclopedia of Archaeal and Bacterial Type Strains, Phase II (KMG-II): from individual species to whole genera.</title>
        <authorList>
            <person name="Goeker M."/>
        </authorList>
    </citation>
    <scope>NUCLEOTIDE SEQUENCE [LARGE SCALE GENOMIC DNA]</scope>
    <source>
        <strain evidence="4 5">DSM 17023</strain>
    </source>
</reference>
<dbReference type="GO" id="GO:0046872">
    <property type="term" value="F:metal ion binding"/>
    <property type="evidence" value="ECO:0007669"/>
    <property type="project" value="UniProtKB-KW"/>
</dbReference>
<dbReference type="SFLD" id="SFLDG01129">
    <property type="entry name" value="C1.5:_HAD__Beta-PGM__Phosphata"/>
    <property type="match status" value="1"/>
</dbReference>
<evidence type="ECO:0000256" key="2">
    <source>
        <dbReference type="ARBA" id="ARBA00022801"/>
    </source>
</evidence>
<dbReference type="PANTHER" id="PTHR46470">
    <property type="entry name" value="N-ACYLNEURAMINATE-9-PHOSPHATASE"/>
    <property type="match status" value="1"/>
</dbReference>
<keyword evidence="3" id="KW-0460">Magnesium</keyword>
<dbReference type="Gene3D" id="3.40.50.1000">
    <property type="entry name" value="HAD superfamily/HAD-like"/>
    <property type="match status" value="1"/>
</dbReference>
<evidence type="ECO:0000313" key="5">
    <source>
        <dbReference type="Proteomes" id="UP000236959"/>
    </source>
</evidence>
<keyword evidence="5" id="KW-1185">Reference proteome</keyword>
<name>A0A2S3UY03_9HYPH</name>
<dbReference type="AlphaFoldDB" id="A0A2S3UY03"/>
<evidence type="ECO:0000313" key="4">
    <source>
        <dbReference type="EMBL" id="POF32608.1"/>
    </source>
</evidence>
<sequence>MIRDSHSSVFVDADNTLWDTDKIFANAQLQMLEQVESLLAMNAKTDDRLRFVRILDQKIAEHHHQGLKYPPQLLVGVLTLAISGIDPTRASRLGRTLSGHHNAIGEEDTERLARKFYEEISRTPELRTGVLEGLRRLQSSGRIIIVVTEAARGRTRRTAGIHCVDQYFDKIIEAPKHARLYRRVQRLVGQSSPGFMVGDQLERDIRPAKEAGLTTIFFPSGFKPLWEQTNGPIIPDYTVNSFSEAADIVIKCK</sequence>
<dbReference type="EMBL" id="PPCN01000002">
    <property type="protein sequence ID" value="POF32608.1"/>
    <property type="molecule type" value="Genomic_DNA"/>
</dbReference>
<dbReference type="InterPro" id="IPR023214">
    <property type="entry name" value="HAD_sf"/>
</dbReference>
<dbReference type="GO" id="GO:0016791">
    <property type="term" value="F:phosphatase activity"/>
    <property type="evidence" value="ECO:0007669"/>
    <property type="project" value="TreeGrafter"/>
</dbReference>
<dbReference type="RefSeq" id="WP_103221615.1">
    <property type="nucleotide sequence ID" value="NZ_PPCN01000002.1"/>
</dbReference>
<dbReference type="Pfam" id="PF00702">
    <property type="entry name" value="Hydrolase"/>
    <property type="match status" value="1"/>
</dbReference>
<dbReference type="Proteomes" id="UP000236959">
    <property type="component" value="Unassembled WGS sequence"/>
</dbReference>
<keyword evidence="1" id="KW-0479">Metal-binding</keyword>
<evidence type="ECO:0000256" key="1">
    <source>
        <dbReference type="ARBA" id="ARBA00022723"/>
    </source>
</evidence>
<dbReference type="InterPro" id="IPR051400">
    <property type="entry name" value="HAD-like_hydrolase"/>
</dbReference>
<gene>
    <name evidence="4" type="ORF">CLV41_10210</name>
</gene>
<dbReference type="SUPFAM" id="SSF56784">
    <property type="entry name" value="HAD-like"/>
    <property type="match status" value="1"/>
</dbReference>
<comment type="caution">
    <text evidence="4">The sequence shown here is derived from an EMBL/GenBank/DDBJ whole genome shotgun (WGS) entry which is preliminary data.</text>
</comment>
<dbReference type="InterPro" id="IPR036412">
    <property type="entry name" value="HAD-like_sf"/>
</dbReference>